<sequence length="277" mass="30727">MVKIITDTSALFTVEDGIHMGVDVLPLCVSIDDHQYRDLCFDTKLFLDKIKEGHVPSSSQPPIGEVLAAYEDAKEEEILNITMADGLSGTYQTACMAKQQACNASSITVLNSQTLCGPHRYLVEKAVRLRDLGKNVKEIVQELEHSIASEHSFLIPQNFDFLRRGGRLKPAAATIGGLLKLKPIMEKVEGGTRLDKFDIARTLSKAVQHIVDFMKEDGVNEYYKIFVSHADALEDARKIKEKLVSIFSECEIELLDLSPAFITQGGPQCIAIQYIAK</sequence>
<dbReference type="Proteomes" id="UP000295773">
    <property type="component" value="Unassembled WGS sequence"/>
</dbReference>
<dbReference type="Gene3D" id="3.30.1180.10">
    <property type="match status" value="1"/>
</dbReference>
<dbReference type="NCBIfam" id="TIGR00762">
    <property type="entry name" value="DegV"/>
    <property type="match status" value="1"/>
</dbReference>
<dbReference type="GO" id="GO:0008289">
    <property type="term" value="F:lipid binding"/>
    <property type="evidence" value="ECO:0007669"/>
    <property type="project" value="UniProtKB-KW"/>
</dbReference>
<accession>A0A4R3TPX7</accession>
<protein>
    <submittedName>
        <fullName evidence="2">DegV family protein with EDD domain</fullName>
    </submittedName>
</protein>
<dbReference type="EMBL" id="SMBP01000001">
    <property type="protein sequence ID" value="TCU63552.1"/>
    <property type="molecule type" value="Genomic_DNA"/>
</dbReference>
<comment type="caution">
    <text evidence="2">The sequence shown here is derived from an EMBL/GenBank/DDBJ whole genome shotgun (WGS) entry which is preliminary data.</text>
</comment>
<gene>
    <name evidence="2" type="ORF">EDD61_101205</name>
</gene>
<evidence type="ECO:0000313" key="3">
    <source>
        <dbReference type="Proteomes" id="UP000295773"/>
    </source>
</evidence>
<dbReference type="InterPro" id="IPR050270">
    <property type="entry name" value="DegV_domain_contain"/>
</dbReference>
<organism evidence="2 3">
    <name type="scientific">Longicatena caecimuris</name>
    <dbReference type="NCBI Taxonomy" id="1796635"/>
    <lineage>
        <taxon>Bacteria</taxon>
        <taxon>Bacillati</taxon>
        <taxon>Bacillota</taxon>
        <taxon>Erysipelotrichia</taxon>
        <taxon>Erysipelotrichales</taxon>
        <taxon>Erysipelotrichaceae</taxon>
        <taxon>Longicatena</taxon>
    </lineage>
</organism>
<dbReference type="Gene3D" id="3.40.50.10170">
    <property type="match status" value="1"/>
</dbReference>
<dbReference type="PANTHER" id="PTHR33434:SF2">
    <property type="entry name" value="FATTY ACID-BINDING PROTEIN TM_1468"/>
    <property type="match status" value="1"/>
</dbReference>
<dbReference type="PROSITE" id="PS51482">
    <property type="entry name" value="DEGV"/>
    <property type="match status" value="1"/>
</dbReference>
<dbReference type="PANTHER" id="PTHR33434">
    <property type="entry name" value="DEGV DOMAIN-CONTAINING PROTEIN DR_1986-RELATED"/>
    <property type="match status" value="1"/>
</dbReference>
<dbReference type="AlphaFoldDB" id="A0A4R3TPX7"/>
<dbReference type="SUPFAM" id="SSF82549">
    <property type="entry name" value="DAK1/DegV-like"/>
    <property type="match status" value="1"/>
</dbReference>
<reference evidence="2 3" key="1">
    <citation type="submission" date="2019-03" db="EMBL/GenBank/DDBJ databases">
        <title>Genomic Encyclopedia of Type Strains, Phase IV (KMG-IV): sequencing the most valuable type-strain genomes for metagenomic binning, comparative biology and taxonomic classification.</title>
        <authorList>
            <person name="Goeker M."/>
        </authorList>
    </citation>
    <scope>NUCLEOTIDE SEQUENCE [LARGE SCALE GENOMIC DNA]</scope>
    <source>
        <strain evidence="2 3">DSM 29481</strain>
    </source>
</reference>
<evidence type="ECO:0000313" key="2">
    <source>
        <dbReference type="EMBL" id="TCU63552.1"/>
    </source>
</evidence>
<dbReference type="InterPro" id="IPR003797">
    <property type="entry name" value="DegV"/>
</dbReference>
<keyword evidence="3" id="KW-1185">Reference proteome</keyword>
<dbReference type="InterPro" id="IPR043168">
    <property type="entry name" value="DegV_C"/>
</dbReference>
<proteinExistence type="predicted"/>
<dbReference type="Pfam" id="PF02645">
    <property type="entry name" value="DegV"/>
    <property type="match status" value="1"/>
</dbReference>
<evidence type="ECO:0000256" key="1">
    <source>
        <dbReference type="ARBA" id="ARBA00023121"/>
    </source>
</evidence>
<name>A0A4R3TPX7_9FIRM</name>
<keyword evidence="1" id="KW-0446">Lipid-binding</keyword>
<dbReference type="RefSeq" id="WP_132223347.1">
    <property type="nucleotide sequence ID" value="NZ_JANKBG010000001.1"/>
</dbReference>